<feature type="region of interest" description="Disordered" evidence="4">
    <location>
        <begin position="199"/>
        <end position="226"/>
    </location>
</feature>
<dbReference type="PANTHER" id="PTHR12940">
    <property type="entry name" value="ES-2 PROTEIN - RELATED"/>
    <property type="match status" value="1"/>
</dbReference>
<feature type="region of interest" description="Disordered" evidence="4">
    <location>
        <begin position="397"/>
        <end position="426"/>
    </location>
</feature>
<dbReference type="PANTHER" id="PTHR12940:SF0">
    <property type="entry name" value="SPLICING FACTOR ESS-2 HOMOLOG"/>
    <property type="match status" value="1"/>
</dbReference>
<feature type="compositionally biased region" description="Basic residues" evidence="4">
    <location>
        <begin position="494"/>
        <end position="503"/>
    </location>
</feature>
<dbReference type="Pfam" id="PF09751">
    <property type="entry name" value="Es2"/>
    <property type="match status" value="1"/>
</dbReference>
<dbReference type="VEuPathDB" id="FungiDB:PV10_05810"/>
<dbReference type="EMBL" id="NAJM01000067">
    <property type="protein sequence ID" value="RVX66183.1"/>
    <property type="molecule type" value="Genomic_DNA"/>
</dbReference>
<dbReference type="GO" id="GO:0071013">
    <property type="term" value="C:catalytic step 2 spliceosome"/>
    <property type="evidence" value="ECO:0007669"/>
    <property type="project" value="TreeGrafter"/>
</dbReference>
<feature type="region of interest" description="Disordered" evidence="4">
    <location>
        <begin position="465"/>
        <end position="512"/>
    </location>
</feature>
<evidence type="ECO:0000313" key="5">
    <source>
        <dbReference type="EMBL" id="RVX66183.1"/>
    </source>
</evidence>
<organism evidence="5 6">
    <name type="scientific">Exophiala mesophila</name>
    <name type="common">Black yeast-like fungus</name>
    <dbReference type="NCBI Taxonomy" id="212818"/>
    <lineage>
        <taxon>Eukaryota</taxon>
        <taxon>Fungi</taxon>
        <taxon>Dikarya</taxon>
        <taxon>Ascomycota</taxon>
        <taxon>Pezizomycotina</taxon>
        <taxon>Eurotiomycetes</taxon>
        <taxon>Chaetothyriomycetidae</taxon>
        <taxon>Chaetothyriales</taxon>
        <taxon>Herpotrichiellaceae</taxon>
        <taxon>Exophiala</taxon>
    </lineage>
</organism>
<evidence type="ECO:0008006" key="7">
    <source>
        <dbReference type="Google" id="ProtNLM"/>
    </source>
</evidence>
<evidence type="ECO:0000313" key="6">
    <source>
        <dbReference type="Proteomes" id="UP000288859"/>
    </source>
</evidence>
<dbReference type="InterPro" id="IPR019148">
    <property type="entry name" value="Nuclear_protein_DGCR14_ESS-2"/>
</dbReference>
<sequence>MPPPPLKRIKRPTTVLDEDEYTAALSEIIARDYFPGLLESQAQHEYLAALDSDNEAWIAEAAKKLREAAMPASSKRRTARNTRFNTTPSATPMRNTPSNAADTPLGYNGSDTPMTTTSEASTLDVNNPPNKSVDTSTLSLGNFQAKYTSEDNESFNAVLDKQNQKRREKHVHLWTQDQRIPSARQIAHRAREARLLTEQEEAKASGKSLIPITSGATDSRPAKPDSWTIKRPDNPFMFHAESVDEAGLPTIMESKEQKSKAAPRQVVHANTRFPSAAMYRDDPGPIPPSPSPSLNTDIVARRDAERKRGQRGLGDDYSTMVGPTDSDAGYTGSETPRVNGYAFVDEDEPDANPPPKPDHYPSYRDLLAGQTADATPNPFRINEIRKREDLHLRMVEKQARGKREKEKDRTIQATPTPGNWTSTPGSSFMSLSRNTSGGVTGGGSGNNGGGNMTPAARRLMEKLGGRTPVNSSSTATKGGERSLAGKDMWTPGRTPRRRDKTKKGIGIASGVL</sequence>
<accession>A0A438MRC6</accession>
<comment type="subcellular location">
    <subcellularLocation>
        <location evidence="1">Nucleus</location>
    </subcellularLocation>
</comment>
<protein>
    <recommendedName>
        <fullName evidence="7">Nuclear protein DGCR14</fullName>
    </recommendedName>
</protein>
<feature type="region of interest" description="Disordered" evidence="4">
    <location>
        <begin position="67"/>
        <end position="137"/>
    </location>
</feature>
<evidence type="ECO:0000256" key="3">
    <source>
        <dbReference type="ARBA" id="ARBA00023242"/>
    </source>
</evidence>
<dbReference type="Proteomes" id="UP000288859">
    <property type="component" value="Unassembled WGS sequence"/>
</dbReference>
<feature type="compositionally biased region" description="Polar residues" evidence="4">
    <location>
        <begin position="88"/>
        <end position="101"/>
    </location>
</feature>
<proteinExistence type="inferred from homology"/>
<dbReference type="AlphaFoldDB" id="A0A438MRC6"/>
<feature type="compositionally biased region" description="Polar residues" evidence="4">
    <location>
        <begin position="411"/>
        <end position="426"/>
    </location>
</feature>
<evidence type="ECO:0000256" key="2">
    <source>
        <dbReference type="ARBA" id="ARBA00009072"/>
    </source>
</evidence>
<reference evidence="5 6" key="1">
    <citation type="submission" date="2017-03" db="EMBL/GenBank/DDBJ databases">
        <title>Genomes of endolithic fungi from Antarctica.</title>
        <authorList>
            <person name="Coleine C."/>
            <person name="Masonjones S."/>
            <person name="Stajich J.E."/>
        </authorList>
    </citation>
    <scope>NUCLEOTIDE SEQUENCE [LARGE SCALE GENOMIC DNA]</scope>
    <source>
        <strain evidence="5 6">CCFEE 6314</strain>
    </source>
</reference>
<feature type="region of interest" description="Disordered" evidence="4">
    <location>
        <begin position="276"/>
        <end position="338"/>
    </location>
</feature>
<dbReference type="OrthoDB" id="19679at2759"/>
<keyword evidence="3" id="KW-0539">Nucleus</keyword>
<feature type="region of interest" description="Disordered" evidence="4">
    <location>
        <begin position="435"/>
        <end position="454"/>
    </location>
</feature>
<feature type="compositionally biased region" description="Basic and acidic residues" evidence="4">
    <location>
        <begin position="397"/>
        <end position="410"/>
    </location>
</feature>
<comment type="similarity">
    <text evidence="2">Belongs to the ESS2 family.</text>
</comment>
<evidence type="ECO:0000256" key="4">
    <source>
        <dbReference type="SAM" id="MobiDB-lite"/>
    </source>
</evidence>
<gene>
    <name evidence="5" type="ORF">B0A52_10075</name>
</gene>
<name>A0A438MRC6_EXOME</name>
<feature type="compositionally biased region" description="Polar residues" evidence="4">
    <location>
        <begin position="109"/>
        <end position="137"/>
    </location>
</feature>
<evidence type="ECO:0000256" key="1">
    <source>
        <dbReference type="ARBA" id="ARBA00004123"/>
    </source>
</evidence>
<feature type="compositionally biased region" description="Gly residues" evidence="4">
    <location>
        <begin position="438"/>
        <end position="451"/>
    </location>
</feature>
<comment type="caution">
    <text evidence="5">The sequence shown here is derived from an EMBL/GenBank/DDBJ whole genome shotgun (WGS) entry which is preliminary data.</text>
</comment>